<evidence type="ECO:0000313" key="3">
    <source>
        <dbReference type="Proteomes" id="UP001178507"/>
    </source>
</evidence>
<accession>A0AA36I3S2</accession>
<dbReference type="EMBL" id="CAUJNA010000717">
    <property type="protein sequence ID" value="CAJ1380518.1"/>
    <property type="molecule type" value="Genomic_DNA"/>
</dbReference>
<feature type="compositionally biased region" description="Low complexity" evidence="1">
    <location>
        <begin position="7"/>
        <end position="27"/>
    </location>
</feature>
<name>A0AA36I3S2_9DINO</name>
<keyword evidence="3" id="KW-1185">Reference proteome</keyword>
<sequence>MARACTRARPSPKSARQAAAPAPAGRPLELQSDFDSEDPELRMNATNMVGAFSLTSTLWPPKKLMMNNAEMSPVKFETTVGRYTGSAPPFSEWPFYEAKEVPPLEESAEELSIYRVVDFSKDVTRAFALASRWQKNNLGRSAGFSRMGSGKLSSFKFANPIMMRQLQGLNVLLPWMEERGLEELTPAELEEFLDSVEAGDFIRREFSAVAPVQRRTKVSGLVGSVGSALAVWTQASGGAVEVHFCLGHDCLIEGPAAEERLLRLLATGEGGAGAGALRCRARFTEKGNLVAPCQNLGFQLAAGEKAYEEDHSDEIAMNDPNFTKLKNYKDIPEAVPGLRTWLLLLCLEDRIEEANAWCHEMGAAELQEVIESREELADFLMDMEAITPGKPLWSEIAKTPALPCALALCKQFLRKTRFFLPEVVPKESGDPKMRRFGRSYGSDALQDACRLPAFFSDAAAYYRSEAAAPGRLEAALGRLEQVAEEFRATHLESSAEDLQVDIAVLLESLVMGAHQALGEYKKMHCRVELVAKEYEPLSHMEISRPAFLPLAEEQVVALPEQAVHWAMDFSQLVENASKTLNGLVRELHSRKGHLGDCLAELRALLLRQAAAV</sequence>
<evidence type="ECO:0000313" key="2">
    <source>
        <dbReference type="EMBL" id="CAJ1380518.1"/>
    </source>
</evidence>
<evidence type="ECO:0000256" key="1">
    <source>
        <dbReference type="SAM" id="MobiDB-lite"/>
    </source>
</evidence>
<dbReference type="AlphaFoldDB" id="A0AA36I3S2"/>
<dbReference type="Proteomes" id="UP001178507">
    <property type="component" value="Unassembled WGS sequence"/>
</dbReference>
<gene>
    <name evidence="2" type="ORF">EVOR1521_LOCUS8439</name>
</gene>
<reference evidence="2" key="1">
    <citation type="submission" date="2023-08" db="EMBL/GenBank/DDBJ databases">
        <authorList>
            <person name="Chen Y."/>
            <person name="Shah S."/>
            <person name="Dougan E. K."/>
            <person name="Thang M."/>
            <person name="Chan C."/>
        </authorList>
    </citation>
    <scope>NUCLEOTIDE SEQUENCE</scope>
</reference>
<proteinExistence type="predicted"/>
<organism evidence="2 3">
    <name type="scientific">Effrenium voratum</name>
    <dbReference type="NCBI Taxonomy" id="2562239"/>
    <lineage>
        <taxon>Eukaryota</taxon>
        <taxon>Sar</taxon>
        <taxon>Alveolata</taxon>
        <taxon>Dinophyceae</taxon>
        <taxon>Suessiales</taxon>
        <taxon>Symbiodiniaceae</taxon>
        <taxon>Effrenium</taxon>
    </lineage>
</organism>
<protein>
    <submittedName>
        <fullName evidence="2">Uncharacterized protein</fullName>
    </submittedName>
</protein>
<feature type="region of interest" description="Disordered" evidence="1">
    <location>
        <begin position="1"/>
        <end position="37"/>
    </location>
</feature>
<comment type="caution">
    <text evidence="2">The sequence shown here is derived from an EMBL/GenBank/DDBJ whole genome shotgun (WGS) entry which is preliminary data.</text>
</comment>